<dbReference type="Gene3D" id="3.90.226.10">
    <property type="entry name" value="2-enoyl-CoA Hydratase, Chain A, domain 1"/>
    <property type="match status" value="1"/>
</dbReference>
<dbReference type="Pfam" id="PF00378">
    <property type="entry name" value="ECH_1"/>
    <property type="match status" value="1"/>
</dbReference>
<evidence type="ECO:0000313" key="3">
    <source>
        <dbReference type="Proteomes" id="UP001150941"/>
    </source>
</evidence>
<dbReference type="GO" id="GO:0006635">
    <property type="term" value="P:fatty acid beta-oxidation"/>
    <property type="evidence" value="ECO:0007669"/>
    <property type="project" value="TreeGrafter"/>
</dbReference>
<dbReference type="InterPro" id="IPR001753">
    <property type="entry name" value="Enoyl-CoA_hydra/iso"/>
</dbReference>
<comment type="caution">
    <text evidence="2">The sequence shown here is derived from an EMBL/GenBank/DDBJ whole genome shotgun (WGS) entry which is preliminary data.</text>
</comment>
<protein>
    <recommendedName>
        <fullName evidence="4">Enoyl-CoA hydratase</fullName>
    </recommendedName>
</protein>
<dbReference type="CDD" id="cd06558">
    <property type="entry name" value="crotonase-like"/>
    <property type="match status" value="1"/>
</dbReference>
<comment type="similarity">
    <text evidence="1">Belongs to the enoyl-CoA hydratase/isomerase family.</text>
</comment>
<dbReference type="GeneID" id="83197577"/>
<evidence type="ECO:0000256" key="1">
    <source>
        <dbReference type="ARBA" id="ARBA00005254"/>
    </source>
</evidence>
<keyword evidence="3" id="KW-1185">Reference proteome</keyword>
<dbReference type="EMBL" id="JAPQKS010000002">
    <property type="protein sequence ID" value="KAJ5245994.1"/>
    <property type="molecule type" value="Genomic_DNA"/>
</dbReference>
<dbReference type="AlphaFoldDB" id="A0A9W9TY70"/>
<evidence type="ECO:0000313" key="2">
    <source>
        <dbReference type="EMBL" id="KAJ5245994.1"/>
    </source>
</evidence>
<evidence type="ECO:0008006" key="4">
    <source>
        <dbReference type="Google" id="ProtNLM"/>
    </source>
</evidence>
<dbReference type="RefSeq" id="XP_058333415.1">
    <property type="nucleotide sequence ID" value="XM_058470274.1"/>
</dbReference>
<dbReference type="PANTHER" id="PTHR11941">
    <property type="entry name" value="ENOYL-COA HYDRATASE-RELATED"/>
    <property type="match status" value="1"/>
</dbReference>
<dbReference type="Proteomes" id="UP001150941">
    <property type="component" value="Unassembled WGS sequence"/>
</dbReference>
<sequence>MARLQSYQDAMQFISELHEACQAMRGIPGVTIAQIDGLCLGGGLELAAACDFRYATRRSTFSMPETKYGIPSVIEARLLANIIGWQKTKEMVYFAQSYSTEEVAQWGLVDRSCGTPEQLEETVSGAVATITSYGPRTIREQKRLVAIWEESDLITGVRAGIDSYARMFDDGGSEPKHYMKAFTDQKK</sequence>
<dbReference type="PANTHER" id="PTHR11941:SF171">
    <property type="entry name" value="SD19268P"/>
    <property type="match status" value="1"/>
</dbReference>
<gene>
    <name evidence="2" type="ORF">N7468_000977</name>
</gene>
<reference evidence="2" key="2">
    <citation type="journal article" date="2023" name="IMA Fungus">
        <title>Comparative genomic study of the Penicillium genus elucidates a diverse pangenome and 15 lateral gene transfer events.</title>
        <authorList>
            <person name="Petersen C."/>
            <person name="Sorensen T."/>
            <person name="Nielsen M.R."/>
            <person name="Sondergaard T.E."/>
            <person name="Sorensen J.L."/>
            <person name="Fitzpatrick D.A."/>
            <person name="Frisvad J.C."/>
            <person name="Nielsen K.L."/>
        </authorList>
    </citation>
    <scope>NUCLEOTIDE SEQUENCE</scope>
    <source>
        <strain evidence="2">IBT 19713</strain>
    </source>
</reference>
<name>A0A9W9TY70_9EURO</name>
<dbReference type="OrthoDB" id="410701at2759"/>
<organism evidence="2 3">
    <name type="scientific">Penicillium chermesinum</name>
    <dbReference type="NCBI Taxonomy" id="63820"/>
    <lineage>
        <taxon>Eukaryota</taxon>
        <taxon>Fungi</taxon>
        <taxon>Dikarya</taxon>
        <taxon>Ascomycota</taxon>
        <taxon>Pezizomycotina</taxon>
        <taxon>Eurotiomycetes</taxon>
        <taxon>Eurotiomycetidae</taxon>
        <taxon>Eurotiales</taxon>
        <taxon>Aspergillaceae</taxon>
        <taxon>Penicillium</taxon>
    </lineage>
</organism>
<dbReference type="GO" id="GO:0005739">
    <property type="term" value="C:mitochondrion"/>
    <property type="evidence" value="ECO:0007669"/>
    <property type="project" value="TreeGrafter"/>
</dbReference>
<dbReference type="InterPro" id="IPR029045">
    <property type="entry name" value="ClpP/crotonase-like_dom_sf"/>
</dbReference>
<reference evidence="2" key="1">
    <citation type="submission" date="2022-11" db="EMBL/GenBank/DDBJ databases">
        <authorList>
            <person name="Petersen C."/>
        </authorList>
    </citation>
    <scope>NUCLEOTIDE SEQUENCE</scope>
    <source>
        <strain evidence="2">IBT 19713</strain>
    </source>
</reference>
<proteinExistence type="inferred from homology"/>
<accession>A0A9W9TY70</accession>
<dbReference type="SUPFAM" id="SSF52096">
    <property type="entry name" value="ClpP/crotonase"/>
    <property type="match status" value="1"/>
</dbReference>